<accession>A0A841HKN0</accession>
<evidence type="ECO:0000313" key="20">
    <source>
        <dbReference type="EMBL" id="MBB6093134.1"/>
    </source>
</evidence>
<dbReference type="AlphaFoldDB" id="A0A841HKN0"/>
<evidence type="ECO:0000256" key="6">
    <source>
        <dbReference type="ARBA" id="ARBA00022723"/>
    </source>
</evidence>
<dbReference type="SUPFAM" id="SSF51161">
    <property type="entry name" value="Trimeric LpxA-like enzymes"/>
    <property type="match status" value="1"/>
</dbReference>
<dbReference type="SUPFAM" id="SSF53448">
    <property type="entry name" value="Nucleotide-diphospho-sugar transferases"/>
    <property type="match status" value="1"/>
</dbReference>
<feature type="binding site" evidence="17">
    <location>
        <position position="137"/>
    </location>
    <ligand>
        <name>UDP-N-acetyl-alpha-D-glucosamine</name>
        <dbReference type="ChEBI" id="CHEBI:57705"/>
    </ligand>
</feature>
<dbReference type="InterPro" id="IPR025877">
    <property type="entry name" value="MobA-like_NTP_Trfase"/>
</dbReference>
<dbReference type="CDD" id="cd03353">
    <property type="entry name" value="LbH_GlmU_C"/>
    <property type="match status" value="1"/>
</dbReference>
<dbReference type="RefSeq" id="WP_184331202.1">
    <property type="nucleotide sequence ID" value="NZ_JACHHZ010000002.1"/>
</dbReference>
<feature type="region of interest" description="Linker" evidence="17">
    <location>
        <begin position="228"/>
        <end position="248"/>
    </location>
</feature>
<keyword evidence="4 17" id="KW-0808">Transferase</keyword>
<dbReference type="CDD" id="cd02540">
    <property type="entry name" value="GT2_GlmU_N_bac"/>
    <property type="match status" value="1"/>
</dbReference>
<feature type="binding site" evidence="17">
    <location>
        <position position="403"/>
    </location>
    <ligand>
        <name>acetyl-CoA</name>
        <dbReference type="ChEBI" id="CHEBI:57288"/>
    </ligand>
</feature>
<dbReference type="EC" id="2.7.7.23" evidence="17"/>
<feature type="binding site" evidence="17">
    <location>
        <position position="73"/>
    </location>
    <ligand>
        <name>UDP-N-acetyl-alpha-D-glucosamine</name>
        <dbReference type="ChEBI" id="CHEBI:57705"/>
    </ligand>
</feature>
<dbReference type="PANTHER" id="PTHR43584:SF3">
    <property type="entry name" value="BIFUNCTIONAL PROTEIN GLMU"/>
    <property type="match status" value="1"/>
</dbReference>
<dbReference type="GO" id="GO:0005737">
    <property type="term" value="C:cytoplasm"/>
    <property type="evidence" value="ECO:0007669"/>
    <property type="project" value="UniProtKB-SubCell"/>
</dbReference>
<evidence type="ECO:0000256" key="12">
    <source>
        <dbReference type="ARBA" id="ARBA00023315"/>
    </source>
</evidence>
<comment type="function">
    <text evidence="16 17">Catalyzes the last two sequential reactions in the de novo biosynthetic pathway for UDP-N-acetylglucosamine (UDP-GlcNAc). The C-terminal domain catalyzes the transfer of acetyl group from acetyl coenzyme A to glucosamine-1-phosphate (GlcN-1-P) to produce N-acetylglucosamine-1-phosphate (GlcNAc-1-P), which is converted into UDP-GlcNAc by the transfer of uridine 5-monophosphate (from uridine 5-triphosphate), a reaction catalyzed by the N-terminal domain.</text>
</comment>
<feature type="binding site" evidence="17">
    <location>
        <position position="102"/>
    </location>
    <ligand>
        <name>Mg(2+)</name>
        <dbReference type="ChEBI" id="CHEBI:18420"/>
    </ligand>
</feature>
<dbReference type="GO" id="GO:0006048">
    <property type="term" value="P:UDP-N-acetylglucosamine biosynthetic process"/>
    <property type="evidence" value="ECO:0007669"/>
    <property type="project" value="UniProtKB-UniPathway"/>
</dbReference>
<keyword evidence="7 17" id="KW-0677">Repeat</keyword>
<dbReference type="EC" id="2.3.1.157" evidence="17"/>
<dbReference type="InterPro" id="IPR038009">
    <property type="entry name" value="GlmU_C_LbH"/>
</dbReference>
<evidence type="ECO:0000256" key="11">
    <source>
        <dbReference type="ARBA" id="ARBA00023268"/>
    </source>
</evidence>
<comment type="similarity">
    <text evidence="2 17">In the N-terminal section; belongs to the N-acetylglucosamine-1-phosphate uridyltransferase family.</text>
</comment>
<organism evidence="20 21">
    <name type="scientific">Povalibacter uvarum</name>
    <dbReference type="NCBI Taxonomy" id="732238"/>
    <lineage>
        <taxon>Bacteria</taxon>
        <taxon>Pseudomonadati</taxon>
        <taxon>Pseudomonadota</taxon>
        <taxon>Gammaproteobacteria</taxon>
        <taxon>Steroidobacterales</taxon>
        <taxon>Steroidobacteraceae</taxon>
        <taxon>Povalibacter</taxon>
    </lineage>
</organism>
<evidence type="ECO:0000259" key="19">
    <source>
        <dbReference type="Pfam" id="PF25087"/>
    </source>
</evidence>
<dbReference type="GO" id="GO:0009245">
    <property type="term" value="P:lipid A biosynthetic process"/>
    <property type="evidence" value="ECO:0007669"/>
    <property type="project" value="UniProtKB-UniRule"/>
</dbReference>
<reference evidence="20 21" key="1">
    <citation type="submission" date="2020-08" db="EMBL/GenBank/DDBJ databases">
        <title>Genomic Encyclopedia of Type Strains, Phase IV (KMG-IV): sequencing the most valuable type-strain genomes for metagenomic binning, comparative biology and taxonomic classification.</title>
        <authorList>
            <person name="Goeker M."/>
        </authorList>
    </citation>
    <scope>NUCLEOTIDE SEQUENCE [LARGE SCALE GENOMIC DNA]</scope>
    <source>
        <strain evidence="20 21">DSM 26723</strain>
    </source>
</reference>
<dbReference type="Gene3D" id="2.160.10.10">
    <property type="entry name" value="Hexapeptide repeat proteins"/>
    <property type="match status" value="1"/>
</dbReference>
<keyword evidence="21" id="KW-1185">Reference proteome</keyword>
<dbReference type="GO" id="GO:0016020">
    <property type="term" value="C:membrane"/>
    <property type="evidence" value="ECO:0007669"/>
    <property type="project" value="GOC"/>
</dbReference>
<evidence type="ECO:0000256" key="17">
    <source>
        <dbReference type="HAMAP-Rule" id="MF_01631"/>
    </source>
</evidence>
<feature type="binding site" evidence="17">
    <location>
        <position position="331"/>
    </location>
    <ligand>
        <name>UDP-N-acetyl-alpha-D-glucosamine</name>
        <dbReference type="ChEBI" id="CHEBI:57705"/>
    </ligand>
</feature>
<dbReference type="GO" id="GO:0009252">
    <property type="term" value="P:peptidoglycan biosynthetic process"/>
    <property type="evidence" value="ECO:0007669"/>
    <property type="project" value="UniProtKB-UniRule"/>
</dbReference>
<feature type="active site" description="Proton acceptor" evidence="17">
    <location>
        <position position="361"/>
    </location>
</feature>
<comment type="pathway">
    <text evidence="17">Nucleotide-sugar biosynthesis; UDP-N-acetyl-alpha-D-glucosamine biosynthesis; UDP-N-acetyl-alpha-D-glucosamine from N-acetyl-alpha-D-glucosamine 1-phosphate: step 1/1.</text>
</comment>
<feature type="binding site" evidence="17">
    <location>
        <position position="378"/>
    </location>
    <ligand>
        <name>acetyl-CoA</name>
        <dbReference type="ChEBI" id="CHEBI:57288"/>
    </ligand>
</feature>
<dbReference type="GO" id="GO:0000287">
    <property type="term" value="F:magnesium ion binding"/>
    <property type="evidence" value="ECO:0007669"/>
    <property type="project" value="UniProtKB-UniRule"/>
</dbReference>
<feature type="binding site" evidence="17">
    <location>
        <position position="152"/>
    </location>
    <ligand>
        <name>UDP-N-acetyl-alpha-D-glucosamine</name>
        <dbReference type="ChEBI" id="CHEBI:57705"/>
    </ligand>
</feature>
<dbReference type="UniPathway" id="UPA00113">
    <property type="reaction ID" value="UER00532"/>
</dbReference>
<evidence type="ECO:0000256" key="5">
    <source>
        <dbReference type="ARBA" id="ARBA00022695"/>
    </source>
</evidence>
<evidence type="ECO:0000256" key="7">
    <source>
        <dbReference type="ARBA" id="ARBA00022737"/>
    </source>
</evidence>
<feature type="binding site" evidence="17">
    <location>
        <position position="225"/>
    </location>
    <ligand>
        <name>UDP-N-acetyl-alpha-D-glucosamine</name>
        <dbReference type="ChEBI" id="CHEBI:57705"/>
    </ligand>
</feature>
<dbReference type="NCBIfam" id="TIGR01173">
    <property type="entry name" value="glmU"/>
    <property type="match status" value="1"/>
</dbReference>
<evidence type="ECO:0000256" key="8">
    <source>
        <dbReference type="ARBA" id="ARBA00022842"/>
    </source>
</evidence>
<feature type="binding site" evidence="17">
    <location>
        <position position="225"/>
    </location>
    <ligand>
        <name>Mg(2+)</name>
        <dbReference type="ChEBI" id="CHEBI:18420"/>
    </ligand>
</feature>
<comment type="catalytic activity">
    <reaction evidence="14 17">
        <text>alpha-D-glucosamine 1-phosphate + acetyl-CoA = N-acetyl-alpha-D-glucosamine 1-phosphate + CoA + H(+)</text>
        <dbReference type="Rhea" id="RHEA:13725"/>
        <dbReference type="ChEBI" id="CHEBI:15378"/>
        <dbReference type="ChEBI" id="CHEBI:57287"/>
        <dbReference type="ChEBI" id="CHEBI:57288"/>
        <dbReference type="ChEBI" id="CHEBI:57776"/>
        <dbReference type="ChEBI" id="CHEBI:58516"/>
        <dbReference type="EC" id="2.3.1.157"/>
    </reaction>
</comment>
<feature type="binding site" evidence="17">
    <location>
        <begin position="100"/>
        <end position="102"/>
    </location>
    <ligand>
        <name>UDP-N-acetyl-alpha-D-glucosamine</name>
        <dbReference type="ChEBI" id="CHEBI:57705"/>
    </ligand>
</feature>
<feature type="region of interest" description="N-acetyltransferase" evidence="17">
    <location>
        <begin position="249"/>
        <end position="455"/>
    </location>
</feature>
<keyword evidence="10 17" id="KW-0573">Peptidoglycan synthesis</keyword>
<evidence type="ECO:0000256" key="14">
    <source>
        <dbReference type="ARBA" id="ARBA00048247"/>
    </source>
</evidence>
<evidence type="ECO:0000256" key="2">
    <source>
        <dbReference type="ARBA" id="ARBA00007947"/>
    </source>
</evidence>
<evidence type="ECO:0000256" key="9">
    <source>
        <dbReference type="ARBA" id="ARBA00022960"/>
    </source>
</evidence>
<dbReference type="GO" id="GO:0008360">
    <property type="term" value="P:regulation of cell shape"/>
    <property type="evidence" value="ECO:0007669"/>
    <property type="project" value="UniProtKB-KW"/>
</dbReference>
<feature type="binding site" evidence="17">
    <location>
        <position position="375"/>
    </location>
    <ligand>
        <name>UDP-N-acetyl-alpha-D-glucosamine</name>
        <dbReference type="ChEBI" id="CHEBI:57705"/>
    </ligand>
</feature>
<keyword evidence="8 17" id="KW-0460">Magnesium</keyword>
<name>A0A841HKN0_9GAMM</name>
<dbReference type="UniPathway" id="UPA00973"/>
<gene>
    <name evidence="17" type="primary">glmU</name>
    <name evidence="20" type="ORF">HNQ60_002012</name>
</gene>
<comment type="subcellular location">
    <subcellularLocation>
        <location evidence="17">Cytoplasm</location>
    </subcellularLocation>
</comment>
<feature type="binding site" evidence="17">
    <location>
        <position position="22"/>
    </location>
    <ligand>
        <name>UDP-N-acetyl-alpha-D-glucosamine</name>
        <dbReference type="ChEBI" id="CHEBI:57705"/>
    </ligand>
</feature>
<sequence length="455" mass="48616">MPLSIVILAAGQGKRMKSDLPKVLQPLAGRPLLSHVLETAKSLDADAIHVVYGHGGDRVREQLKHEPVSWVLQAEQLGTGHAVAQAMPAIPDDHKVLILYGDVPLIRKDSLQKLLDGSSEKSLGLLTVILADPTGYGRIVRDNAGNVVRIVEQKDANTKERAINEGNSGLMAMPAGLLRKWLAALRNDNSQGEYYLTDVIVMAVREGLKIAAVVAPSETEVLGVNDKVQLAQLEGALRAQRAAELMLQGVTLADPARIDIRGNVTVGRDVFIDVNVVMVGDVALGDRVRIGPNNYLKDCRIDADTEIHPNCVVDRATIGPRNLIGPFARIRPESVLHEDVHIGNFVEVKKSDIGAGSKANHLTYLGDATVGRKVNVGAGTVTVNYDGVNKHRTEIGDGAFVGSGSMLVAPLKVGANANTGAGSTITKDAPEGKLTLARARQVTIDGWRRPEKKGS</sequence>
<dbReference type="GO" id="GO:0000902">
    <property type="term" value="P:cell morphogenesis"/>
    <property type="evidence" value="ECO:0007669"/>
    <property type="project" value="UniProtKB-UniRule"/>
</dbReference>
<keyword evidence="11 17" id="KW-0511">Multifunctional enzyme</keyword>
<feature type="binding site" evidence="17">
    <location>
        <position position="438"/>
    </location>
    <ligand>
        <name>acetyl-CoA</name>
        <dbReference type="ChEBI" id="CHEBI:57288"/>
    </ligand>
</feature>
<keyword evidence="9 17" id="KW-0133">Cell shape</keyword>
<dbReference type="Proteomes" id="UP000588068">
    <property type="component" value="Unassembled WGS sequence"/>
</dbReference>
<evidence type="ECO:0000313" key="21">
    <source>
        <dbReference type="Proteomes" id="UP000588068"/>
    </source>
</evidence>
<dbReference type="GO" id="GO:0003977">
    <property type="term" value="F:UDP-N-acetylglucosamine diphosphorylase activity"/>
    <property type="evidence" value="ECO:0007669"/>
    <property type="project" value="UniProtKB-UniRule"/>
</dbReference>
<comment type="similarity">
    <text evidence="1 17">In the C-terminal section; belongs to the transferase hexapeptide repeat family.</text>
</comment>
<evidence type="ECO:0000256" key="1">
    <source>
        <dbReference type="ARBA" id="ARBA00007707"/>
    </source>
</evidence>
<comment type="pathway">
    <text evidence="17">Nucleotide-sugar biosynthesis; UDP-N-acetyl-alpha-D-glucosamine biosynthesis; N-acetyl-alpha-D-glucosamine 1-phosphate from alpha-D-glucosamine 6-phosphate (route II): step 2/2.</text>
</comment>
<dbReference type="GO" id="GO:0071555">
    <property type="term" value="P:cell wall organization"/>
    <property type="evidence" value="ECO:0007669"/>
    <property type="project" value="UniProtKB-KW"/>
</dbReference>
<keyword evidence="3 17" id="KW-0963">Cytoplasm</keyword>
<dbReference type="EMBL" id="JACHHZ010000002">
    <property type="protein sequence ID" value="MBB6093134.1"/>
    <property type="molecule type" value="Genomic_DNA"/>
</dbReference>
<dbReference type="Pfam" id="PF12804">
    <property type="entry name" value="NTP_transf_3"/>
    <property type="match status" value="1"/>
</dbReference>
<dbReference type="InterPro" id="IPR029044">
    <property type="entry name" value="Nucleotide-diphossugar_trans"/>
</dbReference>
<comment type="pathway">
    <text evidence="17">Bacterial outer membrane biogenesis; LPS lipid A biosynthesis.</text>
</comment>
<feature type="region of interest" description="Pyrophosphorylase" evidence="17">
    <location>
        <begin position="1"/>
        <end position="227"/>
    </location>
</feature>
<feature type="binding site" evidence="17">
    <location>
        <begin position="384"/>
        <end position="385"/>
    </location>
    <ligand>
        <name>acetyl-CoA</name>
        <dbReference type="ChEBI" id="CHEBI:57288"/>
    </ligand>
</feature>
<dbReference type="Gene3D" id="3.90.550.10">
    <property type="entry name" value="Spore Coat Polysaccharide Biosynthesis Protein SpsA, Chain A"/>
    <property type="match status" value="1"/>
</dbReference>
<protein>
    <recommendedName>
        <fullName evidence="17">Bifunctional protein GlmU</fullName>
    </recommendedName>
    <domain>
        <recommendedName>
            <fullName evidence="17">UDP-N-acetylglucosamine pyrophosphorylase</fullName>
            <ecNumber evidence="17">2.7.7.23</ecNumber>
        </recommendedName>
        <alternativeName>
            <fullName evidence="17">N-acetylglucosamine-1-phosphate uridyltransferase</fullName>
        </alternativeName>
    </domain>
    <domain>
        <recommendedName>
            <fullName evidence="17">Glucosamine-1-phosphate N-acetyltransferase</fullName>
            <ecNumber evidence="17">2.3.1.157</ecNumber>
        </recommendedName>
    </domain>
</protein>
<evidence type="ECO:0000256" key="16">
    <source>
        <dbReference type="ARBA" id="ARBA00049628"/>
    </source>
</evidence>
<feature type="binding site" evidence="17">
    <location>
        <position position="167"/>
    </location>
    <ligand>
        <name>UDP-N-acetyl-alpha-D-glucosamine</name>
        <dbReference type="ChEBI" id="CHEBI:57705"/>
    </ligand>
</feature>
<proteinExistence type="inferred from homology"/>
<dbReference type="InterPro" id="IPR056729">
    <property type="entry name" value="GMPPB_C"/>
</dbReference>
<keyword evidence="6 17" id="KW-0479">Metal-binding</keyword>
<feature type="binding site" evidence="17">
    <location>
        <begin position="8"/>
        <end position="11"/>
    </location>
    <ligand>
        <name>UDP-N-acetyl-alpha-D-glucosamine</name>
        <dbReference type="ChEBI" id="CHEBI:57705"/>
    </ligand>
</feature>
<evidence type="ECO:0000256" key="3">
    <source>
        <dbReference type="ARBA" id="ARBA00022490"/>
    </source>
</evidence>
<feature type="binding site" evidence="17">
    <location>
        <position position="364"/>
    </location>
    <ligand>
        <name>UDP-N-acetyl-alpha-D-glucosamine</name>
        <dbReference type="ChEBI" id="CHEBI:57705"/>
    </ligand>
</feature>
<comment type="catalytic activity">
    <reaction evidence="15 17">
        <text>N-acetyl-alpha-D-glucosamine 1-phosphate + UTP + H(+) = UDP-N-acetyl-alpha-D-glucosamine + diphosphate</text>
        <dbReference type="Rhea" id="RHEA:13509"/>
        <dbReference type="ChEBI" id="CHEBI:15378"/>
        <dbReference type="ChEBI" id="CHEBI:33019"/>
        <dbReference type="ChEBI" id="CHEBI:46398"/>
        <dbReference type="ChEBI" id="CHEBI:57705"/>
        <dbReference type="ChEBI" id="CHEBI:57776"/>
        <dbReference type="EC" id="2.7.7.23"/>
    </reaction>
</comment>
<comment type="subunit">
    <text evidence="17">Homotrimer.</text>
</comment>
<dbReference type="InterPro" id="IPR050065">
    <property type="entry name" value="GlmU-like"/>
</dbReference>
<feature type="domain" description="Mannose-1-phosphate guanyltransferase C-terminal" evidence="19">
    <location>
        <begin position="260"/>
        <end position="352"/>
    </location>
</feature>
<keyword evidence="13 17" id="KW-0961">Cell wall biogenesis/degradation</keyword>
<dbReference type="InterPro" id="IPR011004">
    <property type="entry name" value="Trimer_LpxA-like_sf"/>
</dbReference>
<feature type="binding site" evidence="17">
    <location>
        <begin position="78"/>
        <end position="79"/>
    </location>
    <ligand>
        <name>UDP-N-acetyl-alpha-D-glucosamine</name>
        <dbReference type="ChEBI" id="CHEBI:57705"/>
    </ligand>
</feature>
<comment type="caution">
    <text evidence="20">The sequence shown here is derived from an EMBL/GenBank/DDBJ whole genome shotgun (WGS) entry which is preliminary data.</text>
</comment>
<dbReference type="PANTHER" id="PTHR43584">
    <property type="entry name" value="NUCLEOTIDYL TRANSFERASE"/>
    <property type="match status" value="1"/>
</dbReference>
<feature type="binding site" evidence="17">
    <location>
        <position position="421"/>
    </location>
    <ligand>
        <name>acetyl-CoA</name>
        <dbReference type="ChEBI" id="CHEBI:57288"/>
    </ligand>
</feature>
<evidence type="ECO:0000256" key="13">
    <source>
        <dbReference type="ARBA" id="ARBA00023316"/>
    </source>
</evidence>
<evidence type="ECO:0000259" key="18">
    <source>
        <dbReference type="Pfam" id="PF12804"/>
    </source>
</evidence>
<feature type="binding site" evidence="17">
    <location>
        <position position="349"/>
    </location>
    <ligand>
        <name>UDP-N-acetyl-alpha-D-glucosamine</name>
        <dbReference type="ChEBI" id="CHEBI:57705"/>
    </ligand>
</feature>
<dbReference type="InterPro" id="IPR005882">
    <property type="entry name" value="Bifunctional_GlmU"/>
</dbReference>
<dbReference type="GO" id="GO:0019134">
    <property type="term" value="F:glucosamine-1-phosphate N-acetyltransferase activity"/>
    <property type="evidence" value="ECO:0007669"/>
    <property type="project" value="UniProtKB-UniRule"/>
</dbReference>
<dbReference type="Pfam" id="PF25087">
    <property type="entry name" value="GMPPB_C"/>
    <property type="match status" value="1"/>
</dbReference>
<feature type="domain" description="MobA-like NTP transferase" evidence="18">
    <location>
        <begin position="6"/>
        <end position="119"/>
    </location>
</feature>
<keyword evidence="5 17" id="KW-0548">Nucleotidyltransferase</keyword>
<keyword evidence="12 17" id="KW-0012">Acyltransferase</keyword>
<evidence type="ECO:0000256" key="15">
    <source>
        <dbReference type="ARBA" id="ARBA00048493"/>
    </source>
</evidence>
<evidence type="ECO:0000256" key="4">
    <source>
        <dbReference type="ARBA" id="ARBA00022679"/>
    </source>
</evidence>
<dbReference type="HAMAP" id="MF_01631">
    <property type="entry name" value="GlmU"/>
    <property type="match status" value="1"/>
</dbReference>
<comment type="cofactor">
    <cofactor evidence="17">
        <name>Mg(2+)</name>
        <dbReference type="ChEBI" id="CHEBI:18420"/>
    </cofactor>
    <text evidence="17">Binds 1 Mg(2+) ion per subunit.</text>
</comment>
<evidence type="ECO:0000256" key="10">
    <source>
        <dbReference type="ARBA" id="ARBA00022984"/>
    </source>
</evidence>